<dbReference type="NCBIfam" id="TIGR00224">
    <property type="entry name" value="pckA"/>
    <property type="match status" value="1"/>
</dbReference>
<comment type="cofactor">
    <cofactor evidence="10">
        <name>Mn(2+)</name>
        <dbReference type="ChEBI" id="CHEBI:29035"/>
    </cofactor>
    <text evidence="10">Binds 1 Mn(2+) ion per subunit.</text>
</comment>
<dbReference type="NCBIfam" id="NF006820">
    <property type="entry name" value="PRK09344.1-2"/>
    <property type="match status" value="1"/>
</dbReference>
<evidence type="ECO:0000256" key="10">
    <source>
        <dbReference type="HAMAP-Rule" id="MF_00453"/>
    </source>
</evidence>
<feature type="binding site" evidence="10">
    <location>
        <position position="211"/>
    </location>
    <ligand>
        <name>Mn(2+)</name>
        <dbReference type="ChEBI" id="CHEBI:29035"/>
    </ligand>
</feature>
<gene>
    <name evidence="10" type="primary">pckA</name>
    <name evidence="12" type="ORF">AVDCRST_MAG68-1670</name>
</gene>
<dbReference type="Gene3D" id="2.170.8.10">
    <property type="entry name" value="Phosphoenolpyruvate Carboxykinase, domain 2"/>
    <property type="match status" value="1"/>
</dbReference>
<dbReference type="GO" id="GO:0016301">
    <property type="term" value="F:kinase activity"/>
    <property type="evidence" value="ECO:0007669"/>
    <property type="project" value="UniProtKB-KW"/>
</dbReference>
<dbReference type="PANTHER" id="PTHR30031:SF0">
    <property type="entry name" value="PHOSPHOENOLPYRUVATE CARBOXYKINASE (ATP)"/>
    <property type="match status" value="1"/>
</dbReference>
<keyword evidence="12" id="KW-0808">Transferase</keyword>
<dbReference type="EC" id="4.1.1.49" evidence="3 10"/>
<comment type="pathway">
    <text evidence="1 10">Carbohydrate biosynthesis; gluconeogenesis.</text>
</comment>
<feature type="binding site" evidence="10">
    <location>
        <position position="211"/>
    </location>
    <ligand>
        <name>ATP</name>
        <dbReference type="ChEBI" id="CHEBI:30616"/>
    </ligand>
</feature>
<dbReference type="Gene3D" id="3.90.228.20">
    <property type="match status" value="1"/>
</dbReference>
<feature type="binding site" evidence="10">
    <location>
        <position position="332"/>
    </location>
    <ligand>
        <name>ATP</name>
        <dbReference type="ChEBI" id="CHEBI:30616"/>
    </ligand>
</feature>
<dbReference type="InterPro" id="IPR013035">
    <property type="entry name" value="PEP_carboxykinase_C"/>
</dbReference>
<dbReference type="Gene3D" id="3.40.449.10">
    <property type="entry name" value="Phosphoenolpyruvate Carboxykinase, domain 1"/>
    <property type="match status" value="1"/>
</dbReference>
<dbReference type="SUPFAM" id="SSF68923">
    <property type="entry name" value="PEP carboxykinase N-terminal domain"/>
    <property type="match status" value="1"/>
</dbReference>
<evidence type="ECO:0000256" key="3">
    <source>
        <dbReference type="ARBA" id="ARBA00012363"/>
    </source>
</evidence>
<feature type="binding site" evidence="10">
    <location>
        <position position="205"/>
    </location>
    <ligand>
        <name>substrate</name>
    </ligand>
</feature>
<dbReference type="InterPro" id="IPR015994">
    <property type="entry name" value="PEPCK_ATP_CS"/>
</dbReference>
<accession>A0A6J4K2D1</accession>
<dbReference type="PIRSF" id="PIRSF006294">
    <property type="entry name" value="PEP_crbxkin"/>
    <property type="match status" value="1"/>
</dbReference>
<dbReference type="PANTHER" id="PTHR30031">
    <property type="entry name" value="PHOSPHOENOLPYRUVATE CARBOXYKINASE ATP"/>
    <property type="match status" value="1"/>
</dbReference>
<comment type="subcellular location">
    <subcellularLocation>
        <location evidence="10">Cytoplasm</location>
    </subcellularLocation>
</comment>
<keyword evidence="12" id="KW-0670">Pyruvate</keyword>
<evidence type="ECO:0000256" key="8">
    <source>
        <dbReference type="ARBA" id="ARBA00023239"/>
    </source>
</evidence>
<feature type="binding site" evidence="10">
    <location>
        <position position="230"/>
    </location>
    <ligand>
        <name>Mn(2+)</name>
        <dbReference type="ChEBI" id="CHEBI:29035"/>
    </ligand>
</feature>
<evidence type="ECO:0000256" key="9">
    <source>
        <dbReference type="ARBA" id="ARBA00047371"/>
    </source>
</evidence>
<feature type="binding site" evidence="10">
    <location>
        <position position="457"/>
    </location>
    <ligand>
        <name>ATP</name>
        <dbReference type="ChEBI" id="CHEBI:30616"/>
    </ligand>
</feature>
<dbReference type="NCBIfam" id="NF006821">
    <property type="entry name" value="PRK09344.1-3"/>
    <property type="match status" value="1"/>
</dbReference>
<feature type="binding site" evidence="10">
    <location>
        <position position="332"/>
    </location>
    <ligand>
        <name>substrate</name>
    </ligand>
</feature>
<proteinExistence type="inferred from homology"/>
<comment type="function">
    <text evidence="10">Involved in the gluconeogenesis. Catalyzes the conversion of oxaloacetate (OAA) to phosphoenolpyruvate (PEP) through direct phosphoryl transfer between the nucleoside triphosphate and OAA.</text>
</comment>
<keyword evidence="5 10" id="KW-0547">Nucleotide-binding</keyword>
<dbReference type="InterPro" id="IPR008210">
    <property type="entry name" value="PEP_carboxykinase_N"/>
</dbReference>
<comment type="catalytic activity">
    <reaction evidence="9 10">
        <text>oxaloacetate + ATP = phosphoenolpyruvate + ADP + CO2</text>
        <dbReference type="Rhea" id="RHEA:18617"/>
        <dbReference type="ChEBI" id="CHEBI:16452"/>
        <dbReference type="ChEBI" id="CHEBI:16526"/>
        <dbReference type="ChEBI" id="CHEBI:30616"/>
        <dbReference type="ChEBI" id="CHEBI:58702"/>
        <dbReference type="ChEBI" id="CHEBI:456216"/>
        <dbReference type="EC" id="4.1.1.49"/>
    </reaction>
</comment>
<dbReference type="HAMAP" id="MF_00453">
    <property type="entry name" value="PEPCK_ATP"/>
    <property type="match status" value="1"/>
</dbReference>
<evidence type="ECO:0000256" key="2">
    <source>
        <dbReference type="ARBA" id="ARBA00006052"/>
    </source>
</evidence>
<dbReference type="EMBL" id="CADCTW010000001">
    <property type="protein sequence ID" value="CAA9293917.1"/>
    <property type="molecule type" value="Genomic_DNA"/>
</dbReference>
<feature type="binding site" evidence="10">
    <location>
        <position position="295"/>
    </location>
    <ligand>
        <name>ATP</name>
        <dbReference type="ChEBI" id="CHEBI:30616"/>
    </ligand>
</feature>
<dbReference type="CDD" id="cd00484">
    <property type="entry name" value="PEPCK_ATP"/>
    <property type="match status" value="1"/>
</dbReference>
<dbReference type="GO" id="GO:0006094">
    <property type="term" value="P:gluconeogenesis"/>
    <property type="evidence" value="ECO:0007669"/>
    <property type="project" value="UniProtKB-UniRule"/>
</dbReference>
<feature type="binding site" evidence="10">
    <location>
        <position position="211"/>
    </location>
    <ligand>
        <name>substrate</name>
    </ligand>
</feature>
<name>A0A6J4K2D1_9BACT</name>
<dbReference type="UniPathway" id="UPA00138"/>
<feature type="compositionally biased region" description="Basic and acidic residues" evidence="11">
    <location>
        <begin position="16"/>
        <end position="25"/>
    </location>
</feature>
<comment type="caution">
    <text evidence="10">Lacks conserved residue(s) required for the propagation of feature annotation.</text>
</comment>
<dbReference type="GO" id="GO:0005829">
    <property type="term" value="C:cytosol"/>
    <property type="evidence" value="ECO:0007669"/>
    <property type="project" value="TreeGrafter"/>
</dbReference>
<keyword evidence="6 10" id="KW-0210">Decarboxylase</keyword>
<keyword evidence="12" id="KW-0418">Kinase</keyword>
<protein>
    <recommendedName>
        <fullName evidence="3 10">Phosphoenolpyruvate carboxykinase (ATP)</fullName>
        <shortName evidence="10">PCK</shortName>
        <shortName evidence="10">PEP carboxykinase</shortName>
        <shortName evidence="10">PEPCK</shortName>
        <ecNumber evidence="3 10">4.1.1.49</ecNumber>
    </recommendedName>
</protein>
<evidence type="ECO:0000256" key="4">
    <source>
        <dbReference type="ARBA" id="ARBA00022432"/>
    </source>
</evidence>
<keyword evidence="10" id="KW-0963">Cytoplasm</keyword>
<evidence type="ECO:0000256" key="7">
    <source>
        <dbReference type="ARBA" id="ARBA00022840"/>
    </source>
</evidence>
<keyword evidence="7 10" id="KW-0067">ATP-binding</keyword>
<keyword evidence="8 10" id="KW-0456">Lyase</keyword>
<evidence type="ECO:0000256" key="6">
    <source>
        <dbReference type="ARBA" id="ARBA00022793"/>
    </source>
</evidence>
<dbReference type="SUPFAM" id="SSF53795">
    <property type="entry name" value="PEP carboxykinase-like"/>
    <property type="match status" value="1"/>
</dbReference>
<evidence type="ECO:0000256" key="5">
    <source>
        <dbReference type="ARBA" id="ARBA00022741"/>
    </source>
</evidence>
<feature type="binding site" evidence="10">
    <location>
        <position position="230"/>
    </location>
    <ligand>
        <name>ATP</name>
        <dbReference type="ChEBI" id="CHEBI:30616"/>
    </ligand>
</feature>
<organism evidence="12">
    <name type="scientific">uncultured Gemmatimonadota bacterium</name>
    <dbReference type="NCBI Taxonomy" id="203437"/>
    <lineage>
        <taxon>Bacteria</taxon>
        <taxon>Pseudomonadati</taxon>
        <taxon>Gemmatimonadota</taxon>
        <taxon>environmental samples</taxon>
    </lineage>
</organism>
<comment type="similarity">
    <text evidence="2 10">Belongs to the phosphoenolpyruvate carboxykinase (ATP) family.</text>
</comment>
<dbReference type="InterPro" id="IPR001272">
    <property type="entry name" value="PEP_carboxykinase_ATP"/>
</dbReference>
<dbReference type="GO" id="GO:0046872">
    <property type="term" value="F:metal ion binding"/>
    <property type="evidence" value="ECO:0007669"/>
    <property type="project" value="UniProtKB-KW"/>
</dbReference>
<feature type="binding site" evidence="10">
    <location>
        <position position="70"/>
    </location>
    <ligand>
        <name>substrate</name>
    </ligand>
</feature>
<dbReference type="Pfam" id="PF01293">
    <property type="entry name" value="PEPCK_ATP"/>
    <property type="match status" value="1"/>
</dbReference>
<keyword evidence="10" id="KW-0479">Metal-binding</keyword>
<keyword evidence="4 10" id="KW-0312">Gluconeogenesis</keyword>
<sequence>MATTLNPSTDAPAFGRESRHGLDNHGLRNPGTVFWNLTPAELVEHAVQRREGILVEGGPFNAVTRPHTGRSPNDKFVVRDENTEADVWWGKVNQPISPEHYAALREDVLTHLEGQNLYVRDMWAGADPEYRLAVRVITPNAWHNLFANNMFRRPDDAELEAMVPGFTILHAPEYEADPARHGTRTSTFILVNFTAKEIMIGGTRYAGELKKSIFSILNYLLPRQGVLAMHCSANIGPDGDTALFFGLSGTGKTTLSADPERGLIGDDEHGWTDRGIFNFEGGCYAKAVKLSPEGEPEIYATTRMFGTVLENCIVDEKRRVDFDDISITENTRISYPLHYITNFVPDAQGGHPRNIVFLTADAYGVLPPISRLTPEQAMFYFLSGYTAKVAGTERGVKEPQPTFSACFGQVFLPLHPGVYADLLGQRIAEHGSRVWLVNTGWTGGPYGVGSRMKLSYTRAMVRAALAGELDDVETVESPFFRLHIPTSIPGVPSEVLVPRETWADKDAFDKQARELADKFIQNFEQFADRVPEAVRTAGPRPA</sequence>
<evidence type="ECO:0000256" key="1">
    <source>
        <dbReference type="ARBA" id="ARBA00004742"/>
    </source>
</evidence>
<evidence type="ECO:0000256" key="11">
    <source>
        <dbReference type="SAM" id="MobiDB-lite"/>
    </source>
</evidence>
<keyword evidence="10" id="KW-0464">Manganese</keyword>
<feature type="binding site" evidence="10">
    <location>
        <begin position="246"/>
        <end position="254"/>
    </location>
    <ligand>
        <name>ATP</name>
        <dbReference type="ChEBI" id="CHEBI:30616"/>
    </ligand>
</feature>
<feature type="region of interest" description="Disordered" evidence="11">
    <location>
        <begin position="1"/>
        <end position="25"/>
    </location>
</feature>
<feature type="binding site" evidence="10">
    <location>
        <position position="267"/>
    </location>
    <ligand>
        <name>Mn(2+)</name>
        <dbReference type="ChEBI" id="CHEBI:29035"/>
    </ligand>
</feature>
<dbReference type="AlphaFoldDB" id="A0A6J4K2D1"/>
<evidence type="ECO:0000313" key="12">
    <source>
        <dbReference type="EMBL" id="CAA9293917.1"/>
    </source>
</evidence>
<dbReference type="PROSITE" id="PS00532">
    <property type="entry name" value="PEPCK_ATP"/>
    <property type="match status" value="1"/>
</dbReference>
<dbReference type="GO" id="GO:0005524">
    <property type="term" value="F:ATP binding"/>
    <property type="evidence" value="ECO:0007669"/>
    <property type="project" value="UniProtKB-UniRule"/>
</dbReference>
<dbReference type="GO" id="GO:0004612">
    <property type="term" value="F:phosphoenolpyruvate carboxykinase (ATP) activity"/>
    <property type="evidence" value="ECO:0007669"/>
    <property type="project" value="UniProtKB-UniRule"/>
</dbReference>
<reference evidence="12" key="1">
    <citation type="submission" date="2020-02" db="EMBL/GenBank/DDBJ databases">
        <authorList>
            <person name="Meier V. D."/>
        </authorList>
    </citation>
    <scope>NUCLEOTIDE SEQUENCE</scope>
    <source>
        <strain evidence="12">AVDCRST_MAG68</strain>
    </source>
</reference>